<dbReference type="GO" id="GO:0003677">
    <property type="term" value="F:DNA binding"/>
    <property type="evidence" value="ECO:0007669"/>
    <property type="project" value="InterPro"/>
</dbReference>
<gene>
    <name evidence="3" type="ORF">A3C15_04330</name>
</gene>
<dbReference type="NCBIfam" id="TIGR01764">
    <property type="entry name" value="excise"/>
    <property type="match status" value="1"/>
</dbReference>
<dbReference type="SUPFAM" id="SSF46955">
    <property type="entry name" value="Putative DNA-binding domain"/>
    <property type="match status" value="1"/>
</dbReference>
<evidence type="ECO:0000313" key="3">
    <source>
        <dbReference type="EMBL" id="OGH67737.1"/>
    </source>
</evidence>
<feature type="domain" description="Helix-turn-helix" evidence="2">
    <location>
        <begin position="10"/>
        <end position="53"/>
    </location>
</feature>
<dbReference type="Pfam" id="PF12728">
    <property type="entry name" value="HTH_17"/>
    <property type="match status" value="1"/>
</dbReference>
<comment type="caution">
    <text evidence="3">The sequence shown here is derived from an EMBL/GenBank/DDBJ whole genome shotgun (WGS) entry which is preliminary data.</text>
</comment>
<sequence length="142" mass="15761">MSAHEIIRVSISEAAKLFGVNAQTIRRAIKQNTLSYVVVQGRYKISFESLLAWSGKSTTINNKMQTNGIGQYVDQWKIRNTIYAPNPEILAQSADAAGKNLSLFSVRPNDRVEVKQKPPTNSNTNTKRGATTRPSQNETLPL</sequence>
<protein>
    <recommendedName>
        <fullName evidence="2">Helix-turn-helix domain-containing protein</fullName>
    </recommendedName>
</protein>
<dbReference type="InterPro" id="IPR009061">
    <property type="entry name" value="DNA-bd_dom_put_sf"/>
</dbReference>
<dbReference type="InterPro" id="IPR041657">
    <property type="entry name" value="HTH_17"/>
</dbReference>
<dbReference type="Proteomes" id="UP000176532">
    <property type="component" value="Unassembled WGS sequence"/>
</dbReference>
<evidence type="ECO:0000256" key="1">
    <source>
        <dbReference type="SAM" id="MobiDB-lite"/>
    </source>
</evidence>
<dbReference type="STRING" id="1798682.A3C15_04330"/>
<accession>A0A1F6M7X5</accession>
<feature type="compositionally biased region" description="Polar residues" evidence="1">
    <location>
        <begin position="118"/>
        <end position="142"/>
    </location>
</feature>
<evidence type="ECO:0000259" key="2">
    <source>
        <dbReference type="Pfam" id="PF12728"/>
    </source>
</evidence>
<dbReference type="EMBL" id="MFQD01000036">
    <property type="protein sequence ID" value="OGH67737.1"/>
    <property type="molecule type" value="Genomic_DNA"/>
</dbReference>
<dbReference type="InterPro" id="IPR010093">
    <property type="entry name" value="SinI_DNA-bd"/>
</dbReference>
<proteinExistence type="predicted"/>
<evidence type="ECO:0000313" key="4">
    <source>
        <dbReference type="Proteomes" id="UP000176532"/>
    </source>
</evidence>
<name>A0A1F6M7X5_9BACT</name>
<organism evidence="3 4">
    <name type="scientific">Candidatus Magasanikbacteria bacterium RIFCSPHIGHO2_02_FULL_50_9b</name>
    <dbReference type="NCBI Taxonomy" id="1798682"/>
    <lineage>
        <taxon>Bacteria</taxon>
        <taxon>Candidatus Magasanikiibacteriota</taxon>
    </lineage>
</organism>
<reference evidence="3 4" key="1">
    <citation type="journal article" date="2016" name="Nat. Commun.">
        <title>Thousands of microbial genomes shed light on interconnected biogeochemical processes in an aquifer system.</title>
        <authorList>
            <person name="Anantharaman K."/>
            <person name="Brown C.T."/>
            <person name="Hug L.A."/>
            <person name="Sharon I."/>
            <person name="Castelle C.J."/>
            <person name="Probst A.J."/>
            <person name="Thomas B.C."/>
            <person name="Singh A."/>
            <person name="Wilkins M.J."/>
            <person name="Karaoz U."/>
            <person name="Brodie E.L."/>
            <person name="Williams K.H."/>
            <person name="Hubbard S.S."/>
            <person name="Banfield J.F."/>
        </authorList>
    </citation>
    <scope>NUCLEOTIDE SEQUENCE [LARGE SCALE GENOMIC DNA]</scope>
</reference>
<dbReference type="AlphaFoldDB" id="A0A1F6M7X5"/>
<feature type="region of interest" description="Disordered" evidence="1">
    <location>
        <begin position="107"/>
        <end position="142"/>
    </location>
</feature>